<sequence length="133" mass="15078">MSFRPLFLLVLISLLTGCAADPTLTIEFCESLNTNDQCPTDRDQFNLGDRVYVRFSSDIPFETTKITGRIFRLDSEKKQELGEKEFELEPGTTYVTQNIPFHEFGMGALGTFSIEFSDESGHVMAKREVTITH</sequence>
<organism evidence="2">
    <name type="scientific">Roseihalotalea indica</name>
    <dbReference type="NCBI Taxonomy" id="2867963"/>
    <lineage>
        <taxon>Bacteria</taxon>
        <taxon>Pseudomonadati</taxon>
        <taxon>Bacteroidota</taxon>
        <taxon>Cytophagia</taxon>
        <taxon>Cytophagales</taxon>
        <taxon>Catalimonadaceae</taxon>
        <taxon>Roseihalotalea</taxon>
    </lineage>
</organism>
<feature type="signal peptide" evidence="1">
    <location>
        <begin position="1"/>
        <end position="19"/>
    </location>
</feature>
<dbReference type="EMBL" id="CP120682">
    <property type="protein sequence ID" value="WKN39480.1"/>
    <property type="molecule type" value="Genomic_DNA"/>
</dbReference>
<keyword evidence="1" id="KW-0732">Signal</keyword>
<evidence type="ECO:0000313" key="2">
    <source>
        <dbReference type="EMBL" id="WKN39480.1"/>
    </source>
</evidence>
<reference evidence="2" key="2">
    <citation type="journal article" date="2024" name="Antonie Van Leeuwenhoek">
        <title>Roseihalotalea indica gen. nov., sp. nov., a halophilic Bacteroidetes from mesopelagic Southwest Indian Ocean with higher carbohydrate metabolic potential.</title>
        <authorList>
            <person name="Chen B."/>
            <person name="Zhang M."/>
            <person name="Lin D."/>
            <person name="Ye J."/>
            <person name="Tang K."/>
        </authorList>
    </citation>
    <scope>NUCLEOTIDE SEQUENCE</scope>
    <source>
        <strain evidence="2">TK19036</strain>
    </source>
</reference>
<dbReference type="PROSITE" id="PS51257">
    <property type="entry name" value="PROKAR_LIPOPROTEIN"/>
    <property type="match status" value="1"/>
</dbReference>
<evidence type="ECO:0000256" key="1">
    <source>
        <dbReference type="SAM" id="SignalP"/>
    </source>
</evidence>
<evidence type="ECO:0008006" key="3">
    <source>
        <dbReference type="Google" id="ProtNLM"/>
    </source>
</evidence>
<reference evidence="2" key="1">
    <citation type="journal article" date="2023" name="Comput. Struct. Biotechnol. J.">
        <title>Discovery of a novel marine Bacteroidetes with a rich repertoire of carbohydrate-active enzymes.</title>
        <authorList>
            <person name="Chen B."/>
            <person name="Liu G."/>
            <person name="Chen Q."/>
            <person name="Wang H."/>
            <person name="Liu L."/>
            <person name="Tang K."/>
        </authorList>
    </citation>
    <scope>NUCLEOTIDE SEQUENCE</scope>
    <source>
        <strain evidence="2">TK19036</strain>
    </source>
</reference>
<dbReference type="AlphaFoldDB" id="A0AA49GU54"/>
<proteinExistence type="predicted"/>
<accession>A0AA49GU54</accession>
<name>A0AA49GU54_9BACT</name>
<protein>
    <recommendedName>
        <fullName evidence="3">Lipoprotein</fullName>
    </recommendedName>
</protein>
<gene>
    <name evidence="2" type="ORF">K4G66_12335</name>
</gene>
<feature type="chain" id="PRO_5041243175" description="Lipoprotein" evidence="1">
    <location>
        <begin position="20"/>
        <end position="133"/>
    </location>
</feature>